<keyword evidence="1" id="KW-0472">Membrane</keyword>
<name>A0A916TGD7_9MICO</name>
<dbReference type="EMBL" id="BMHI01000005">
    <property type="protein sequence ID" value="GGB41512.1"/>
    <property type="molecule type" value="Genomic_DNA"/>
</dbReference>
<feature type="transmembrane region" description="Helical" evidence="1">
    <location>
        <begin position="38"/>
        <end position="60"/>
    </location>
</feature>
<dbReference type="AlphaFoldDB" id="A0A916TGD7"/>
<protein>
    <submittedName>
        <fullName evidence="2">Uncharacterized protein</fullName>
    </submittedName>
</protein>
<keyword evidence="1" id="KW-0812">Transmembrane</keyword>
<reference evidence="2" key="2">
    <citation type="submission" date="2020-09" db="EMBL/GenBank/DDBJ databases">
        <authorList>
            <person name="Sun Q."/>
            <person name="Zhou Y."/>
        </authorList>
    </citation>
    <scope>NUCLEOTIDE SEQUENCE</scope>
    <source>
        <strain evidence="2">CGMCC 1.15085</strain>
    </source>
</reference>
<accession>A0A916TGD7</accession>
<keyword evidence="3" id="KW-1185">Reference proteome</keyword>
<organism evidence="2 3">
    <name type="scientific">Flexivirga endophytica</name>
    <dbReference type="NCBI Taxonomy" id="1849103"/>
    <lineage>
        <taxon>Bacteria</taxon>
        <taxon>Bacillati</taxon>
        <taxon>Actinomycetota</taxon>
        <taxon>Actinomycetes</taxon>
        <taxon>Micrococcales</taxon>
        <taxon>Dermacoccaceae</taxon>
        <taxon>Flexivirga</taxon>
    </lineage>
</organism>
<comment type="caution">
    <text evidence="2">The sequence shown here is derived from an EMBL/GenBank/DDBJ whole genome shotgun (WGS) entry which is preliminary data.</text>
</comment>
<sequence>MEWILHLFAVGAFITLLTCAFGRGVEARLRTMACSAAMVALAFTPAGWVVNVGMVILMFSSVEFLFRPFHKVRDEVLTAFGCLAAVTFAGAVTGHFPWVVFPLGCLIALWYLTGGPQRNRRRKARELQRNAFHQAAAREHSMHNSRFELNRLFNDPRLPVPIRHNLHRLLRRADGLYAELRSHQASARLIFEVEQIHEDFAPTAVRGYLALPPSVANTQPLQDGKTGAMLLEEQITLMHGALDDIAAEARTHGAEGLLASYRFLQDKFGATDDELKL</sequence>
<evidence type="ECO:0000313" key="2">
    <source>
        <dbReference type="EMBL" id="GGB41512.1"/>
    </source>
</evidence>
<proteinExistence type="predicted"/>
<feature type="transmembrane region" description="Helical" evidence="1">
    <location>
        <begin position="96"/>
        <end position="113"/>
    </location>
</feature>
<keyword evidence="1" id="KW-1133">Transmembrane helix</keyword>
<evidence type="ECO:0000256" key="1">
    <source>
        <dbReference type="SAM" id="Phobius"/>
    </source>
</evidence>
<dbReference type="Proteomes" id="UP000636793">
    <property type="component" value="Unassembled WGS sequence"/>
</dbReference>
<evidence type="ECO:0000313" key="3">
    <source>
        <dbReference type="Proteomes" id="UP000636793"/>
    </source>
</evidence>
<reference evidence="2" key="1">
    <citation type="journal article" date="2014" name="Int. J. Syst. Evol. Microbiol.">
        <title>Complete genome sequence of Corynebacterium casei LMG S-19264T (=DSM 44701T), isolated from a smear-ripened cheese.</title>
        <authorList>
            <consortium name="US DOE Joint Genome Institute (JGI-PGF)"/>
            <person name="Walter F."/>
            <person name="Albersmeier A."/>
            <person name="Kalinowski J."/>
            <person name="Ruckert C."/>
        </authorList>
    </citation>
    <scope>NUCLEOTIDE SEQUENCE</scope>
    <source>
        <strain evidence="2">CGMCC 1.15085</strain>
    </source>
</reference>
<gene>
    <name evidence="2" type="ORF">GCM10011492_35540</name>
</gene>
<dbReference type="RefSeq" id="WP_188838354.1">
    <property type="nucleotide sequence ID" value="NZ_BMHI01000005.1"/>
</dbReference>